<dbReference type="GO" id="GO:0009007">
    <property type="term" value="F:site-specific DNA-methyltransferase (adenine-specific) activity"/>
    <property type="evidence" value="ECO:0007669"/>
    <property type="project" value="UniProtKB-EC"/>
</dbReference>
<evidence type="ECO:0000256" key="7">
    <source>
        <dbReference type="ARBA" id="ARBA00047942"/>
    </source>
</evidence>
<dbReference type="PRINTS" id="PR00507">
    <property type="entry name" value="N12N6MTFRASE"/>
</dbReference>
<evidence type="ECO:0000313" key="12">
    <source>
        <dbReference type="Proteomes" id="UP000587270"/>
    </source>
</evidence>
<dbReference type="PANTHER" id="PTHR42933:SF1">
    <property type="entry name" value="SITE-SPECIFIC DNA-METHYLTRANSFERASE (ADENINE-SPECIFIC)"/>
    <property type="match status" value="1"/>
</dbReference>
<feature type="coiled-coil region" evidence="8">
    <location>
        <begin position="482"/>
        <end position="509"/>
    </location>
</feature>
<evidence type="ECO:0000313" key="11">
    <source>
        <dbReference type="EMBL" id="NME23163.1"/>
    </source>
</evidence>
<name>A0AAW9ZN50_LIMRT</name>
<comment type="caution">
    <text evidence="11">The sequence shown here is derived from an EMBL/GenBank/DDBJ whole genome shotgun (WGS) entry which is preliminary data.</text>
</comment>
<feature type="domain" description="N6 adenine-specific DNA methyltransferase N-terminal" evidence="10">
    <location>
        <begin position="10"/>
        <end position="160"/>
    </location>
</feature>
<evidence type="ECO:0000256" key="8">
    <source>
        <dbReference type="SAM" id="Coils"/>
    </source>
</evidence>
<organism evidence="11 12">
    <name type="scientific">Limosilactobacillus reuteri</name>
    <name type="common">Lactobacillus reuteri</name>
    <dbReference type="NCBI Taxonomy" id="1598"/>
    <lineage>
        <taxon>Bacteria</taxon>
        <taxon>Bacillati</taxon>
        <taxon>Bacillota</taxon>
        <taxon>Bacilli</taxon>
        <taxon>Lactobacillales</taxon>
        <taxon>Lactobacillaceae</taxon>
        <taxon>Limosilactobacillus</taxon>
    </lineage>
</organism>
<dbReference type="InterPro" id="IPR022749">
    <property type="entry name" value="D12N6_MeTrfase_N"/>
</dbReference>
<keyword evidence="6" id="KW-0680">Restriction system</keyword>
<dbReference type="Gene3D" id="1.20.1260.30">
    <property type="match status" value="1"/>
</dbReference>
<dbReference type="EMBL" id="JABAFN010000078">
    <property type="protein sequence ID" value="NME23163.1"/>
    <property type="molecule type" value="Genomic_DNA"/>
</dbReference>
<dbReference type="NCBIfam" id="TIGR00497">
    <property type="entry name" value="hsdM"/>
    <property type="match status" value="1"/>
</dbReference>
<keyword evidence="4 11" id="KW-0808">Transferase</keyword>
<dbReference type="PROSITE" id="PS00092">
    <property type="entry name" value="N6_MTASE"/>
    <property type="match status" value="1"/>
</dbReference>
<evidence type="ECO:0000259" key="9">
    <source>
        <dbReference type="Pfam" id="PF02384"/>
    </source>
</evidence>
<comment type="similarity">
    <text evidence="1">Belongs to the N(4)/N(6)-methyltransferase family.</text>
</comment>
<accession>A0AAW9ZN50</accession>
<dbReference type="InterPro" id="IPR038333">
    <property type="entry name" value="T1MK-like_N_sf"/>
</dbReference>
<dbReference type="Pfam" id="PF02384">
    <property type="entry name" value="N6_Mtase"/>
    <property type="match status" value="1"/>
</dbReference>
<sequence>MADITENKSLESSLYSAADALRSKMDANEYKNYLLGIIFYKYLSDNLLYEVSDLIGDGREETTVTEAQKLYEDNYDDEDLRNELEDTFSYVISPDNTFTKVMEHVNDHSFQIVQLADAFKEIEGTGDTFEGLFDDVDLFSRRLGDNAQKQADTISDVLAAISNLELVKASGDTLGDAYEYLISQFASDSGKKAGEFYTPQQVSELLTRLTLVDREYNEGITVYDPAMGSGSLLLNFRKYIKHPEEIIYYGQEINTSTYNLARMNMILHHVDTANQHLRNGDTLDADWPPSAKTNFDSVVMNPPYSYHWSAAKGFLDDPRFSKYGVLAPKSKADYAFLLHGYYHLKNSGTMAIVLPHGVLFRGAAEGKIRQKLLEDGSVDAVIGLPANLFYSTSIPTTIVVLKKDKQDRSVMFIDASKEFEKDKNQNKLREQDIKKILDTYKERQDVERYAHLASFDEIKENDFNLNIPRYVDTFVPEPPVDLKKVASDMADLDKEINENEKELVGMLSDLTSEDDDVMAGIKAIIKDLGGETNE</sequence>
<evidence type="ECO:0000256" key="1">
    <source>
        <dbReference type="ARBA" id="ARBA00006594"/>
    </source>
</evidence>
<dbReference type="InterPro" id="IPR004546">
    <property type="entry name" value="Restrct_endonuc_T1M"/>
</dbReference>
<dbReference type="PANTHER" id="PTHR42933">
    <property type="entry name" value="SLR6095 PROTEIN"/>
    <property type="match status" value="1"/>
</dbReference>
<evidence type="ECO:0000256" key="2">
    <source>
        <dbReference type="ARBA" id="ARBA00011900"/>
    </source>
</evidence>
<comment type="catalytic activity">
    <reaction evidence="7">
        <text>a 2'-deoxyadenosine in DNA + S-adenosyl-L-methionine = an N(6)-methyl-2'-deoxyadenosine in DNA + S-adenosyl-L-homocysteine + H(+)</text>
        <dbReference type="Rhea" id="RHEA:15197"/>
        <dbReference type="Rhea" id="RHEA-COMP:12418"/>
        <dbReference type="Rhea" id="RHEA-COMP:12419"/>
        <dbReference type="ChEBI" id="CHEBI:15378"/>
        <dbReference type="ChEBI" id="CHEBI:57856"/>
        <dbReference type="ChEBI" id="CHEBI:59789"/>
        <dbReference type="ChEBI" id="CHEBI:90615"/>
        <dbReference type="ChEBI" id="CHEBI:90616"/>
        <dbReference type="EC" id="2.1.1.72"/>
    </reaction>
</comment>
<dbReference type="GO" id="GO:0032259">
    <property type="term" value="P:methylation"/>
    <property type="evidence" value="ECO:0007669"/>
    <property type="project" value="UniProtKB-KW"/>
</dbReference>
<keyword evidence="3 11" id="KW-0489">Methyltransferase</keyword>
<proteinExistence type="inferred from homology"/>
<gene>
    <name evidence="11" type="ORF">HF865_10885</name>
</gene>
<protein>
    <recommendedName>
        <fullName evidence="2">site-specific DNA-methyltransferase (adenine-specific)</fullName>
        <ecNumber evidence="2">2.1.1.72</ecNumber>
    </recommendedName>
</protein>
<evidence type="ECO:0000256" key="4">
    <source>
        <dbReference type="ARBA" id="ARBA00022679"/>
    </source>
</evidence>
<dbReference type="InterPro" id="IPR051537">
    <property type="entry name" value="DNA_Adenine_Mtase"/>
</dbReference>
<dbReference type="RefSeq" id="WP_086142120.1">
    <property type="nucleotide sequence ID" value="NZ_JABAFN010000078.1"/>
</dbReference>
<evidence type="ECO:0000256" key="3">
    <source>
        <dbReference type="ARBA" id="ARBA00022603"/>
    </source>
</evidence>
<dbReference type="InterPro" id="IPR003356">
    <property type="entry name" value="DNA_methylase_A-5"/>
</dbReference>
<dbReference type="SUPFAM" id="SSF53335">
    <property type="entry name" value="S-adenosyl-L-methionine-dependent methyltransferases"/>
    <property type="match status" value="1"/>
</dbReference>
<dbReference type="InterPro" id="IPR002052">
    <property type="entry name" value="DNA_methylase_N6_adenine_CS"/>
</dbReference>
<evidence type="ECO:0000259" key="10">
    <source>
        <dbReference type="Pfam" id="PF12161"/>
    </source>
</evidence>
<keyword evidence="8" id="KW-0175">Coiled coil</keyword>
<dbReference type="GO" id="GO:0009307">
    <property type="term" value="P:DNA restriction-modification system"/>
    <property type="evidence" value="ECO:0007669"/>
    <property type="project" value="UniProtKB-KW"/>
</dbReference>
<dbReference type="Gene3D" id="3.40.50.150">
    <property type="entry name" value="Vaccinia Virus protein VP39"/>
    <property type="match status" value="1"/>
</dbReference>
<dbReference type="EC" id="2.1.1.72" evidence="2"/>
<feature type="domain" description="DNA methylase adenine-specific" evidence="9">
    <location>
        <begin position="170"/>
        <end position="473"/>
    </location>
</feature>
<evidence type="ECO:0000256" key="6">
    <source>
        <dbReference type="ARBA" id="ARBA00022747"/>
    </source>
</evidence>
<dbReference type="InterPro" id="IPR029063">
    <property type="entry name" value="SAM-dependent_MTases_sf"/>
</dbReference>
<keyword evidence="5" id="KW-0949">S-adenosyl-L-methionine</keyword>
<dbReference type="Proteomes" id="UP000587270">
    <property type="component" value="Unassembled WGS sequence"/>
</dbReference>
<dbReference type="GO" id="GO:0003677">
    <property type="term" value="F:DNA binding"/>
    <property type="evidence" value="ECO:0007669"/>
    <property type="project" value="InterPro"/>
</dbReference>
<dbReference type="GO" id="GO:0008170">
    <property type="term" value="F:N-methyltransferase activity"/>
    <property type="evidence" value="ECO:0007669"/>
    <property type="project" value="InterPro"/>
</dbReference>
<evidence type="ECO:0000256" key="5">
    <source>
        <dbReference type="ARBA" id="ARBA00022691"/>
    </source>
</evidence>
<reference evidence="11 12" key="1">
    <citation type="submission" date="2020-04" db="EMBL/GenBank/DDBJ databases">
        <authorList>
            <person name="Hitch T.C.A."/>
            <person name="Wylensek D."/>
            <person name="Clavel T."/>
        </authorList>
    </citation>
    <scope>NUCLEOTIDE SEQUENCE [LARGE SCALE GENOMIC DNA]</scope>
    <source>
        <strain evidence="11 12">WCA-386-APC-4I</strain>
    </source>
</reference>
<dbReference type="Pfam" id="PF12161">
    <property type="entry name" value="HsdM_N"/>
    <property type="match status" value="1"/>
</dbReference>
<dbReference type="AlphaFoldDB" id="A0AAW9ZN50"/>